<organism evidence="2 3">
    <name type="scientific">Acetobacter ghanensis</name>
    <dbReference type="NCBI Taxonomy" id="431306"/>
    <lineage>
        <taxon>Bacteria</taxon>
        <taxon>Pseudomonadati</taxon>
        <taxon>Pseudomonadota</taxon>
        <taxon>Alphaproteobacteria</taxon>
        <taxon>Acetobacterales</taxon>
        <taxon>Acetobacteraceae</taxon>
        <taxon>Acetobacter</taxon>
    </lineage>
</organism>
<evidence type="ECO:0000256" key="1">
    <source>
        <dbReference type="SAM" id="MobiDB-lite"/>
    </source>
</evidence>
<proteinExistence type="predicted"/>
<dbReference type="Proteomes" id="UP000657200">
    <property type="component" value="Unassembled WGS sequence"/>
</dbReference>
<sequence>MPYAYGRMADVETYSGSYPQYNQAPPATPDSTPVQQGDGQSIYAPPSYYASPDYGQYPASTNTMPPPANMPGSDGTAMFNCKDGYFYNNLTQNCDKR</sequence>
<reference evidence="2 3" key="1">
    <citation type="journal article" date="2020" name="Int. J. Syst. Evol. Microbiol.">
        <title>Novel acetic acid bacteria from cider fermentations: Acetobacter conturbans sp. nov. and Acetobacter fallax sp. nov.</title>
        <authorList>
            <person name="Sombolestani A.S."/>
            <person name="Cleenwerck I."/>
            <person name="Cnockaert M."/>
            <person name="Borremans W."/>
            <person name="Wieme A.D."/>
            <person name="De Vuyst L."/>
            <person name="Vandamme P."/>
        </authorList>
    </citation>
    <scope>NUCLEOTIDE SEQUENCE [LARGE SCALE GENOMIC DNA]</scope>
    <source>
        <strain evidence="2 3">LMG 23848</strain>
    </source>
</reference>
<feature type="compositionally biased region" description="Polar residues" evidence="1">
    <location>
        <begin position="16"/>
        <end position="39"/>
    </location>
</feature>
<evidence type="ECO:0008006" key="4">
    <source>
        <dbReference type="Google" id="ProtNLM"/>
    </source>
</evidence>
<evidence type="ECO:0000313" key="3">
    <source>
        <dbReference type="Proteomes" id="UP000657200"/>
    </source>
</evidence>
<accession>A0ABX0KNU3</accession>
<protein>
    <recommendedName>
        <fullName evidence="4">Chitin-binding type-2 domain-containing protein</fullName>
    </recommendedName>
</protein>
<name>A0ABX0KNU3_9PROT</name>
<keyword evidence="3" id="KW-1185">Reference proteome</keyword>
<comment type="caution">
    <text evidence="2">The sequence shown here is derived from an EMBL/GenBank/DDBJ whole genome shotgun (WGS) entry which is preliminary data.</text>
</comment>
<evidence type="ECO:0000313" key="2">
    <source>
        <dbReference type="EMBL" id="NHO39978.1"/>
    </source>
</evidence>
<gene>
    <name evidence="2" type="ORF">GOB80_09865</name>
</gene>
<feature type="region of interest" description="Disordered" evidence="1">
    <location>
        <begin position="16"/>
        <end position="48"/>
    </location>
</feature>
<dbReference type="EMBL" id="WOTE01000005">
    <property type="protein sequence ID" value="NHO39978.1"/>
    <property type="molecule type" value="Genomic_DNA"/>
</dbReference>